<gene>
    <name evidence="18" type="ORF">Vbra_706</name>
</gene>
<feature type="repeat" description="WD" evidence="14">
    <location>
        <begin position="11"/>
        <end position="52"/>
    </location>
</feature>
<evidence type="ECO:0000256" key="14">
    <source>
        <dbReference type="PROSITE-ProRule" id="PRU00221"/>
    </source>
</evidence>
<evidence type="ECO:0000256" key="5">
    <source>
        <dbReference type="ARBA" id="ARBA00022574"/>
    </source>
</evidence>
<organism evidence="18 19">
    <name type="scientific">Vitrella brassicaformis (strain CCMP3155)</name>
    <dbReference type="NCBI Taxonomy" id="1169540"/>
    <lineage>
        <taxon>Eukaryota</taxon>
        <taxon>Sar</taxon>
        <taxon>Alveolata</taxon>
        <taxon>Colpodellida</taxon>
        <taxon>Vitrellaceae</taxon>
        <taxon>Vitrella</taxon>
    </lineage>
</organism>
<evidence type="ECO:0000256" key="3">
    <source>
        <dbReference type="ARBA" id="ARBA00022448"/>
    </source>
</evidence>
<evidence type="ECO:0000256" key="8">
    <source>
        <dbReference type="ARBA" id="ARBA00022927"/>
    </source>
</evidence>
<dbReference type="OrthoDB" id="2150324at2759"/>
<keyword evidence="11 13" id="KW-0968">Cytoplasmic vesicle</keyword>
<dbReference type="InterPro" id="IPR001680">
    <property type="entry name" value="WD40_rpt"/>
</dbReference>
<dbReference type="CDD" id="cd00200">
    <property type="entry name" value="WD40"/>
    <property type="match status" value="1"/>
</dbReference>
<dbReference type="VEuPathDB" id="CryptoDB:Vbra_706"/>
<dbReference type="GO" id="GO:0000139">
    <property type="term" value="C:Golgi membrane"/>
    <property type="evidence" value="ECO:0007669"/>
    <property type="project" value="UniProtKB-SubCell"/>
</dbReference>
<dbReference type="Pfam" id="PF23953">
    <property type="entry name" value="TPR_COPA_B"/>
    <property type="match status" value="1"/>
</dbReference>
<dbReference type="PANTHER" id="PTHR19876">
    <property type="entry name" value="COATOMER"/>
    <property type="match status" value="1"/>
</dbReference>
<dbReference type="Gene3D" id="2.130.10.10">
    <property type="entry name" value="YVTN repeat-like/Quinoprotein amine dehydrogenase"/>
    <property type="match status" value="1"/>
</dbReference>
<dbReference type="FunFam" id="1.25.40.470:FF:000001">
    <property type="entry name" value="Coatomer subunit beta"/>
    <property type="match status" value="1"/>
</dbReference>
<dbReference type="GO" id="GO:0006890">
    <property type="term" value="P:retrograde vesicle-mediated transport, Golgi to endoplasmic reticulum"/>
    <property type="evidence" value="ECO:0007669"/>
    <property type="project" value="TreeGrafter"/>
</dbReference>
<keyword evidence="4 13" id="KW-0963">Cytoplasm</keyword>
<dbReference type="GO" id="GO:0005198">
    <property type="term" value="F:structural molecule activity"/>
    <property type="evidence" value="ECO:0007669"/>
    <property type="project" value="UniProtKB-UniRule"/>
</dbReference>
<dbReference type="Pfam" id="PF04053">
    <property type="entry name" value="B-prop_COPA_B_2nd"/>
    <property type="match status" value="1"/>
</dbReference>
<dbReference type="InterPro" id="IPR056176">
    <property type="entry name" value="TPR_COPA_B"/>
</dbReference>
<dbReference type="InterPro" id="IPR015943">
    <property type="entry name" value="WD40/YVTN_repeat-like_dom_sf"/>
</dbReference>
<dbReference type="InterPro" id="IPR006692">
    <property type="entry name" value="Beta-prop_COPA/B_2nd"/>
</dbReference>
<dbReference type="InParanoid" id="A0A0G4FQN8"/>
<evidence type="ECO:0000313" key="18">
    <source>
        <dbReference type="EMBL" id="CEM16386.1"/>
    </source>
</evidence>
<accession>A0A0G4FQN8</accession>
<evidence type="ECO:0000256" key="10">
    <source>
        <dbReference type="ARBA" id="ARBA00023136"/>
    </source>
</evidence>
<evidence type="ECO:0000256" key="9">
    <source>
        <dbReference type="ARBA" id="ARBA00023034"/>
    </source>
</evidence>
<dbReference type="GO" id="GO:0006888">
    <property type="term" value="P:endoplasmic reticulum to Golgi vesicle-mediated transport"/>
    <property type="evidence" value="ECO:0007669"/>
    <property type="project" value="TreeGrafter"/>
</dbReference>
<dbReference type="InterPro" id="IPR036322">
    <property type="entry name" value="WD40_repeat_dom_sf"/>
</dbReference>
<evidence type="ECO:0000256" key="6">
    <source>
        <dbReference type="ARBA" id="ARBA00022737"/>
    </source>
</evidence>
<dbReference type="SMART" id="SM00320">
    <property type="entry name" value="WD40"/>
    <property type="match status" value="6"/>
</dbReference>
<keyword evidence="8 13" id="KW-0653">Protein transport</keyword>
<dbReference type="Pfam" id="PF00400">
    <property type="entry name" value="WD40"/>
    <property type="match status" value="5"/>
</dbReference>
<dbReference type="PROSITE" id="PS50294">
    <property type="entry name" value="WD_REPEATS_REGION"/>
    <property type="match status" value="4"/>
</dbReference>
<keyword evidence="19" id="KW-1185">Reference proteome</keyword>
<keyword evidence="10 13" id="KW-0472">Membrane</keyword>
<keyword evidence="9 13" id="KW-0333">Golgi apparatus</keyword>
<dbReference type="PhylomeDB" id="A0A0G4FQN8"/>
<dbReference type="Gene3D" id="1.25.40.470">
    <property type="match status" value="1"/>
</dbReference>
<dbReference type="GO" id="GO:0006886">
    <property type="term" value="P:intracellular protein transport"/>
    <property type="evidence" value="ECO:0007669"/>
    <property type="project" value="UniProtKB-UniRule"/>
</dbReference>
<dbReference type="PRINTS" id="PR00320">
    <property type="entry name" value="GPROTEINBRPT"/>
</dbReference>
<dbReference type="InterPro" id="IPR050844">
    <property type="entry name" value="Coatomer_complex_subunit"/>
</dbReference>
<dbReference type="EMBL" id="CDMY01000477">
    <property type="protein sequence ID" value="CEM16386.1"/>
    <property type="molecule type" value="Genomic_DNA"/>
</dbReference>
<comment type="function">
    <text evidence="12 13">The coatomer is a cytosolic protein complex that binds to dilysine motifs and reversibly associates with Golgi non-clathrin-coated vesicles, which further mediate biosynthetic protein transport from the ER, via the Golgi up to the trans Golgi network. Coatomer complex is required for budding from Golgi membranes, and is essential for the retrograde Golgi-to-ER transport of dilysine-tagged proteins.</text>
</comment>
<proteinExistence type="inferred from homology"/>
<evidence type="ECO:0000259" key="16">
    <source>
        <dbReference type="Pfam" id="PF04053"/>
    </source>
</evidence>
<feature type="repeat" description="WD" evidence="14">
    <location>
        <begin position="209"/>
        <end position="252"/>
    </location>
</feature>
<evidence type="ECO:0000256" key="2">
    <source>
        <dbReference type="ARBA" id="ARBA00010844"/>
    </source>
</evidence>
<dbReference type="CDD" id="cd22947">
    <property type="entry name" value="Coatomer_WDAD_beta-like"/>
    <property type="match status" value="1"/>
</dbReference>
<feature type="domain" description="COPA/B TPR" evidence="17">
    <location>
        <begin position="621"/>
        <end position="812"/>
    </location>
</feature>
<feature type="domain" description="COPA/B second beta-propeller" evidence="16">
    <location>
        <begin position="348"/>
        <end position="604"/>
    </location>
</feature>
<dbReference type="OMA" id="YVDYYPQ"/>
<keyword evidence="5 14" id="KW-0853">WD repeat</keyword>
<evidence type="ECO:0000256" key="12">
    <source>
        <dbReference type="ARBA" id="ARBA00025536"/>
    </source>
</evidence>
<feature type="region of interest" description="Disordered" evidence="15">
    <location>
        <begin position="905"/>
        <end position="924"/>
    </location>
</feature>
<evidence type="ECO:0000256" key="4">
    <source>
        <dbReference type="ARBA" id="ARBA00022490"/>
    </source>
</evidence>
<feature type="repeat" description="WD" evidence="14">
    <location>
        <begin position="95"/>
        <end position="127"/>
    </location>
</feature>
<feature type="repeat" description="WD" evidence="14">
    <location>
        <begin position="138"/>
        <end position="174"/>
    </location>
</feature>
<evidence type="ECO:0000256" key="1">
    <source>
        <dbReference type="ARBA" id="ARBA00004347"/>
    </source>
</evidence>
<feature type="region of interest" description="Disordered" evidence="15">
    <location>
        <begin position="933"/>
        <end position="966"/>
    </location>
</feature>
<dbReference type="SUPFAM" id="SSF50978">
    <property type="entry name" value="WD40 repeat-like"/>
    <property type="match status" value="2"/>
</dbReference>
<dbReference type="Proteomes" id="UP000041254">
    <property type="component" value="Unassembled WGS sequence"/>
</dbReference>
<dbReference type="GO" id="GO:0006891">
    <property type="term" value="P:intra-Golgi vesicle-mediated transport"/>
    <property type="evidence" value="ECO:0007669"/>
    <property type="project" value="TreeGrafter"/>
</dbReference>
<evidence type="ECO:0000256" key="11">
    <source>
        <dbReference type="ARBA" id="ARBA00023329"/>
    </source>
</evidence>
<dbReference type="PANTHER" id="PTHR19876:SF2">
    <property type="entry name" value="COATOMER SUBUNIT BETA"/>
    <property type="match status" value="1"/>
</dbReference>
<keyword evidence="6" id="KW-0677">Repeat</keyword>
<comment type="similarity">
    <text evidence="2 13">Belongs to the WD repeat COPB2 family.</text>
</comment>
<dbReference type="FunFam" id="2.130.10.10:FF:000016">
    <property type="entry name" value="Coatomer alpha subunit, putative"/>
    <property type="match status" value="1"/>
</dbReference>
<keyword evidence="7 13" id="KW-0931">ER-Golgi transport</keyword>
<dbReference type="InterPro" id="IPR016453">
    <property type="entry name" value="COPB2"/>
</dbReference>
<protein>
    <recommendedName>
        <fullName evidence="13">Coatomer subunit beta'</fullName>
    </recommendedName>
</protein>
<reference evidence="18 19" key="1">
    <citation type="submission" date="2014-11" db="EMBL/GenBank/DDBJ databases">
        <authorList>
            <person name="Zhu J."/>
            <person name="Qi W."/>
            <person name="Song R."/>
        </authorList>
    </citation>
    <scope>NUCLEOTIDE SEQUENCE [LARGE SCALE GENOMIC DNA]</scope>
</reference>
<evidence type="ECO:0000256" key="15">
    <source>
        <dbReference type="SAM" id="MobiDB-lite"/>
    </source>
</evidence>
<comment type="subcellular location">
    <subcellularLocation>
        <location evidence="1 13">Cytoplasmic vesicle</location>
        <location evidence="1 13">COPI-coated vesicle membrane</location>
        <topology evidence="1 13">Peripheral membrane protein</topology>
        <orientation evidence="1 13">Cytoplasmic side</orientation>
    </subcellularLocation>
    <subcellularLocation>
        <location evidence="13">Golgi apparatus membrane</location>
        <topology evidence="13">Peripheral membrane protein</topology>
        <orientation evidence="13">Cytoplasmic side</orientation>
    </subcellularLocation>
    <text evidence="13">The coatomer is cytoplasmic or polymerized on the cytoplasmic side of the Golgi, as well as on the vesicles/buds originating from it.</text>
</comment>
<dbReference type="InterPro" id="IPR020472">
    <property type="entry name" value="WD40_PAC1"/>
</dbReference>
<dbReference type="PIRSF" id="PIRSF005567">
    <property type="entry name" value="Coatomer_beta'_subunit"/>
    <property type="match status" value="1"/>
</dbReference>
<sequence>MPLRLDCKKLLSARSDRVKSVDFHSSEPWVLAALYSGNIFIWDYNSQTLVKSIEVSNLPIRCAKFITRKQWIVTGCDDMNIRTYNYNTLEKVKVLEAHTDYIRFLAVHPSLPYVLSASDDMTVKMWDWEKNWTAVQTFESHAHYVMMVQWNPKDTSIFASASLDRSIKVWGITTSAGSAPTSGSSPTLSISPTGTSSTTICVTHPFFTLLGHERGVNSVEYSPSGDKPYIISGSDDRTVRVWDYQTKQCIQVLTGHSNNVSAAVFHPNLPIIISGSEDGSVRIWHSSTYRLETSLNYMMERLWSIGVSKGSNSVALGYDEGTIVIKLGSETPLASMTTGGKIVWAKGSDIQTANLKLVDEVSSSDGERLPLAVKDMGSCELFPQSLAHAPNGRLFAVCGDGEYIIYTAQALRNKSFGSAVEFVWSDEGHFATKDSSNKISIFHNFKEVFSFKPPFHAEELFGGRLLGVRSSDFICFFDMNTDFRLIRRIDVVPRLVLWSENGDQVALCCADAFYILKHDKDAISAAIAGHAQQEEDGYEAAFELIQEVSEKVDSGLFVSDCFVYVANMRLQCSVAGQIETLAHLDRPMYIIGYMPEHNKIFLIDRELSVVSYMLHVALIEYQTAICRKDFDSGQRFFEQIPESLHNRVARFLEHQGHKDQALSITKDLDHQFDLALSLSRLEQCAQIIKTMASDLSTAPATVSVRWRQLGDTALEQGNFTLALACFKEARDFSGLLLMYSASGDEHGLRQLAEEALALPDKRNNVALLCYLLLRDTERTLEVLINAGRLPEAAFFARTYCPSQVGKLVQLWKQDLNRVNKSLADSLADPSEYEDLFPSFSIAREAESIFAAQRLPVAASYSRVKDLLEVDILNEMQTQGRAHVERLYREGGPVDSQDARAPLQNGIFDQPIHGDSPTEREPETDTMLEQTVLGVTAAAPPESQRQEAAPESIVFSPSPEIQPPNDL</sequence>
<evidence type="ECO:0000259" key="17">
    <source>
        <dbReference type="Pfam" id="PF23953"/>
    </source>
</evidence>
<dbReference type="AlphaFoldDB" id="A0A0G4FQN8"/>
<dbReference type="GO" id="GO:0030126">
    <property type="term" value="C:COPI vesicle coat"/>
    <property type="evidence" value="ECO:0007669"/>
    <property type="project" value="TreeGrafter"/>
</dbReference>
<name>A0A0G4FQN8_VITBC</name>
<keyword evidence="3 13" id="KW-0813">Transport</keyword>
<comment type="subunit">
    <text evidence="13">Oligomeric complex that consists of at least the alpha, beta, beta', gamma, delta, epsilon and zeta subunits.</text>
</comment>
<dbReference type="STRING" id="1169540.A0A0G4FQN8"/>
<evidence type="ECO:0000256" key="7">
    <source>
        <dbReference type="ARBA" id="ARBA00022892"/>
    </source>
</evidence>
<evidence type="ECO:0000256" key="13">
    <source>
        <dbReference type="PIRNR" id="PIRNR005567"/>
    </source>
</evidence>
<dbReference type="FunCoup" id="A0A0G4FQN8">
    <property type="interactions" value="589"/>
</dbReference>
<dbReference type="PROSITE" id="PS50082">
    <property type="entry name" value="WD_REPEATS_2"/>
    <property type="match status" value="5"/>
</dbReference>
<evidence type="ECO:0000313" key="19">
    <source>
        <dbReference type="Proteomes" id="UP000041254"/>
    </source>
</evidence>
<feature type="repeat" description="WD" evidence="14">
    <location>
        <begin position="253"/>
        <end position="294"/>
    </location>
</feature>